<dbReference type="GeneID" id="110802829"/>
<dbReference type="PANTHER" id="PTHR37744">
    <property type="entry name" value="STAR LIPID TRANSFER-LIKE PROTEIN"/>
    <property type="match status" value="1"/>
</dbReference>
<sequence>MKMEENISSVNNSDGVRFGIGEAWAWVPSRTHWCCIASAAQLGWGIRSCKKGFVGDSNFMPARAFGVASLFVGAAATAFFAALNASGIHTIYEESTSIGRWSNSTRIIEYSCAKVKRRGPY</sequence>
<dbReference type="Proteomes" id="UP000813463">
    <property type="component" value="Chromosome 2"/>
</dbReference>
<dbReference type="RefSeq" id="XP_056693451.1">
    <property type="nucleotide sequence ID" value="XM_056837473.1"/>
</dbReference>
<evidence type="ECO:0000313" key="2">
    <source>
        <dbReference type="Proteomes" id="UP000813463"/>
    </source>
</evidence>
<protein>
    <submittedName>
        <fullName evidence="3">Uncharacterized protein isoform X1</fullName>
    </submittedName>
</protein>
<organism evidence="2 3">
    <name type="scientific">Spinacia oleracea</name>
    <name type="common">Spinach</name>
    <dbReference type="NCBI Taxonomy" id="3562"/>
    <lineage>
        <taxon>Eukaryota</taxon>
        <taxon>Viridiplantae</taxon>
        <taxon>Streptophyta</taxon>
        <taxon>Embryophyta</taxon>
        <taxon>Tracheophyta</taxon>
        <taxon>Spermatophyta</taxon>
        <taxon>Magnoliopsida</taxon>
        <taxon>eudicotyledons</taxon>
        <taxon>Gunneridae</taxon>
        <taxon>Pentapetalae</taxon>
        <taxon>Caryophyllales</taxon>
        <taxon>Chenopodiaceae</taxon>
        <taxon>Chenopodioideae</taxon>
        <taxon>Anserineae</taxon>
        <taxon>Spinacia</taxon>
    </lineage>
</organism>
<gene>
    <name evidence="3" type="primary">LOC110802829</name>
</gene>
<keyword evidence="1" id="KW-1133">Transmembrane helix</keyword>
<reference evidence="2" key="1">
    <citation type="journal article" date="2021" name="Nat. Commun.">
        <title>Genomic analyses provide insights into spinach domestication and the genetic basis of agronomic traits.</title>
        <authorList>
            <person name="Cai X."/>
            <person name="Sun X."/>
            <person name="Xu C."/>
            <person name="Sun H."/>
            <person name="Wang X."/>
            <person name="Ge C."/>
            <person name="Zhang Z."/>
            <person name="Wang Q."/>
            <person name="Fei Z."/>
            <person name="Jiao C."/>
            <person name="Wang Q."/>
        </authorList>
    </citation>
    <scope>NUCLEOTIDE SEQUENCE [LARGE SCALE GENOMIC DNA]</scope>
    <source>
        <strain evidence="2">cv. Varoflay</strain>
    </source>
</reference>
<keyword evidence="2" id="KW-1185">Reference proteome</keyword>
<proteinExistence type="predicted"/>
<reference evidence="3" key="2">
    <citation type="submission" date="2025-08" db="UniProtKB">
        <authorList>
            <consortium name="RefSeq"/>
        </authorList>
    </citation>
    <scope>IDENTIFICATION</scope>
    <source>
        <tissue evidence="3">Leaf</tissue>
    </source>
</reference>
<evidence type="ECO:0000313" key="3">
    <source>
        <dbReference type="RefSeq" id="XP_056693451.1"/>
    </source>
</evidence>
<dbReference type="PANTHER" id="PTHR37744:SF1">
    <property type="entry name" value="STAR LIPID TRANSFER-LIKE PROTEIN"/>
    <property type="match status" value="1"/>
</dbReference>
<name>A0ABM3RCW1_SPIOL</name>
<feature type="transmembrane region" description="Helical" evidence="1">
    <location>
        <begin position="64"/>
        <end position="83"/>
    </location>
</feature>
<keyword evidence="1" id="KW-0812">Transmembrane</keyword>
<evidence type="ECO:0000256" key="1">
    <source>
        <dbReference type="SAM" id="Phobius"/>
    </source>
</evidence>
<accession>A0ABM3RCW1</accession>
<keyword evidence="1" id="KW-0472">Membrane</keyword>